<dbReference type="InterPro" id="IPR020846">
    <property type="entry name" value="MFS_dom"/>
</dbReference>
<dbReference type="PROSITE" id="PS50850">
    <property type="entry name" value="MFS"/>
    <property type="match status" value="1"/>
</dbReference>
<dbReference type="SUPFAM" id="SSF103473">
    <property type="entry name" value="MFS general substrate transporter"/>
    <property type="match status" value="1"/>
</dbReference>
<feature type="transmembrane region" description="Helical" evidence="7">
    <location>
        <begin position="175"/>
        <end position="199"/>
    </location>
</feature>
<dbReference type="GO" id="GO:0022857">
    <property type="term" value="F:transmembrane transporter activity"/>
    <property type="evidence" value="ECO:0007669"/>
    <property type="project" value="InterPro"/>
</dbReference>
<dbReference type="InterPro" id="IPR011701">
    <property type="entry name" value="MFS"/>
</dbReference>
<feature type="transmembrane region" description="Helical" evidence="7">
    <location>
        <begin position="243"/>
        <end position="260"/>
    </location>
</feature>
<evidence type="ECO:0000256" key="3">
    <source>
        <dbReference type="ARBA" id="ARBA00022475"/>
    </source>
</evidence>
<feature type="transmembrane region" description="Helical" evidence="7">
    <location>
        <begin position="490"/>
        <end position="510"/>
    </location>
</feature>
<dbReference type="Proteomes" id="UP001216390">
    <property type="component" value="Chromosome"/>
</dbReference>
<keyword evidence="6 7" id="KW-0472">Membrane</keyword>
<dbReference type="EMBL" id="CP116942">
    <property type="protein sequence ID" value="WCO66572.1"/>
    <property type="molecule type" value="Genomic_DNA"/>
</dbReference>
<dbReference type="Gene3D" id="1.20.1720.10">
    <property type="entry name" value="Multidrug resistance protein D"/>
    <property type="match status" value="1"/>
</dbReference>
<keyword evidence="4 7" id="KW-0812">Transmembrane</keyword>
<dbReference type="AlphaFoldDB" id="A0AAE9YD25"/>
<evidence type="ECO:0000256" key="5">
    <source>
        <dbReference type="ARBA" id="ARBA00022989"/>
    </source>
</evidence>
<dbReference type="PRINTS" id="PR01036">
    <property type="entry name" value="TCRTETB"/>
</dbReference>
<evidence type="ECO:0000256" key="6">
    <source>
        <dbReference type="ARBA" id="ARBA00023136"/>
    </source>
</evidence>
<evidence type="ECO:0000313" key="9">
    <source>
        <dbReference type="EMBL" id="WCO66572.1"/>
    </source>
</evidence>
<feature type="transmembrane region" description="Helical" evidence="7">
    <location>
        <begin position="369"/>
        <end position="387"/>
    </location>
</feature>
<dbReference type="CDD" id="cd17321">
    <property type="entry name" value="MFS_MMR_MDR_like"/>
    <property type="match status" value="1"/>
</dbReference>
<dbReference type="PANTHER" id="PTHR42718">
    <property type="entry name" value="MAJOR FACILITATOR SUPERFAMILY MULTIDRUG TRANSPORTER MFSC"/>
    <property type="match status" value="1"/>
</dbReference>
<feature type="transmembrane region" description="Helical" evidence="7">
    <location>
        <begin position="150"/>
        <end position="169"/>
    </location>
</feature>
<feature type="transmembrane region" description="Helical" evidence="7">
    <location>
        <begin position="117"/>
        <end position="138"/>
    </location>
</feature>
<keyword evidence="2" id="KW-0813">Transport</keyword>
<organism evidence="9 10">
    <name type="scientific">Iamia majanohamensis</name>
    <dbReference type="NCBI Taxonomy" id="467976"/>
    <lineage>
        <taxon>Bacteria</taxon>
        <taxon>Bacillati</taxon>
        <taxon>Actinomycetota</taxon>
        <taxon>Acidimicrobiia</taxon>
        <taxon>Acidimicrobiales</taxon>
        <taxon>Iamiaceae</taxon>
        <taxon>Iamia</taxon>
    </lineage>
</organism>
<feature type="transmembrane region" description="Helical" evidence="7">
    <location>
        <begin position="92"/>
        <end position="111"/>
    </location>
</feature>
<proteinExistence type="predicted"/>
<dbReference type="InterPro" id="IPR036259">
    <property type="entry name" value="MFS_trans_sf"/>
</dbReference>
<evidence type="ECO:0000256" key="2">
    <source>
        <dbReference type="ARBA" id="ARBA00022448"/>
    </source>
</evidence>
<dbReference type="RefSeq" id="WP_272736095.1">
    <property type="nucleotide sequence ID" value="NZ_CP116942.1"/>
</dbReference>
<dbReference type="GO" id="GO:0005886">
    <property type="term" value="C:plasma membrane"/>
    <property type="evidence" value="ECO:0007669"/>
    <property type="project" value="UniProtKB-SubCell"/>
</dbReference>
<comment type="subcellular location">
    <subcellularLocation>
        <location evidence="1">Cell membrane</location>
        <topology evidence="1">Multi-pass membrane protein</topology>
    </subcellularLocation>
</comment>
<protein>
    <submittedName>
        <fullName evidence="9">MFS transporter</fullName>
    </submittedName>
</protein>
<gene>
    <name evidence="9" type="ORF">PO878_18905</name>
</gene>
<name>A0AAE9YD25_9ACTN</name>
<feature type="domain" description="Major facilitator superfamily (MFS) profile" evidence="8">
    <location>
        <begin position="26"/>
        <end position="514"/>
    </location>
</feature>
<sequence length="527" mass="54406">MPRRSDTPAGAPPPAADEGHPQRWTILGILCLCLILVVASVSSLNVAIPSIVRALDADQTEQLWIIDSYGLVFAGFLLFAGALGDRYGRKKALLVGLVVFAGAAVVASEAGDPMQLIALRAVMGIGAALIMPATLSILTSVFPPAERGKAIAVWAGFAGAGGAIGPLMSGLLLESFWWGSVLFINVPIALVALVAIAWVVPSSRDEERRPLDPLGAVLSIIGLGGLVFGIINGPEHGWTSPETLAGFALGVAGLVGFVLYELRLEYPMLDPRLFRLRRLSLGSFTITAAFGVMFGMFYIVTLYLQFVHGYSPLSAAVHQLPFAATMLVVSPQGPRLVARFGARTMVTFGLLVQALGFGVMATLGPDTPYVVLLVGLVLLGIGLANLMPPSTEAIVAALPASKAGVGSAINDTTREVGGAIGIAVLGSLLSIGYRSGVSDVVSRLPGEVAGVVEDSIAGAIAVGSSPDAPPGLGAQLIETAKGAYTDGMSLAFVVAAGIGVVAAVIVNRAWPKEPLVSDEEREELISS</sequence>
<dbReference type="Gene3D" id="1.20.1250.20">
    <property type="entry name" value="MFS general substrate transporter like domains"/>
    <property type="match status" value="1"/>
</dbReference>
<dbReference type="Pfam" id="PF07690">
    <property type="entry name" value="MFS_1"/>
    <property type="match status" value="1"/>
</dbReference>
<dbReference type="NCBIfam" id="TIGR00711">
    <property type="entry name" value="efflux_EmrB"/>
    <property type="match status" value="1"/>
</dbReference>
<keyword evidence="10" id="KW-1185">Reference proteome</keyword>
<evidence type="ECO:0000256" key="7">
    <source>
        <dbReference type="SAM" id="Phobius"/>
    </source>
</evidence>
<dbReference type="KEGG" id="ima:PO878_18905"/>
<feature type="transmembrane region" description="Helical" evidence="7">
    <location>
        <begin position="26"/>
        <end position="51"/>
    </location>
</feature>
<feature type="transmembrane region" description="Helical" evidence="7">
    <location>
        <begin position="63"/>
        <end position="80"/>
    </location>
</feature>
<evidence type="ECO:0000313" key="10">
    <source>
        <dbReference type="Proteomes" id="UP001216390"/>
    </source>
</evidence>
<keyword evidence="3" id="KW-1003">Cell membrane</keyword>
<feature type="transmembrane region" description="Helical" evidence="7">
    <location>
        <begin position="281"/>
        <end position="304"/>
    </location>
</feature>
<dbReference type="InterPro" id="IPR004638">
    <property type="entry name" value="EmrB-like"/>
</dbReference>
<reference evidence="9" key="1">
    <citation type="submission" date="2023-01" db="EMBL/GenBank/DDBJ databases">
        <title>The diversity of Class Acidimicrobiia in South China Sea sediment environments and the proposal of Iamia marina sp. nov., a novel species of the genus Iamia.</title>
        <authorList>
            <person name="He Y."/>
            <person name="Tian X."/>
        </authorList>
    </citation>
    <scope>NUCLEOTIDE SEQUENCE</scope>
    <source>
        <strain evidence="9">DSM 19957</strain>
    </source>
</reference>
<keyword evidence="5 7" id="KW-1133">Transmembrane helix</keyword>
<feature type="transmembrane region" description="Helical" evidence="7">
    <location>
        <begin position="341"/>
        <end position="363"/>
    </location>
</feature>
<feature type="transmembrane region" description="Helical" evidence="7">
    <location>
        <begin position="211"/>
        <end position="231"/>
    </location>
</feature>
<evidence type="ECO:0000259" key="8">
    <source>
        <dbReference type="PROSITE" id="PS50850"/>
    </source>
</evidence>
<dbReference type="PANTHER" id="PTHR42718:SF42">
    <property type="entry name" value="EXPORT PROTEIN"/>
    <property type="match status" value="1"/>
</dbReference>
<evidence type="ECO:0000256" key="1">
    <source>
        <dbReference type="ARBA" id="ARBA00004651"/>
    </source>
</evidence>
<accession>A0AAE9YD25</accession>
<evidence type="ECO:0000256" key="4">
    <source>
        <dbReference type="ARBA" id="ARBA00022692"/>
    </source>
</evidence>